<dbReference type="InterPro" id="IPR028987">
    <property type="entry name" value="ATP_synth_B-like_membr_sf"/>
</dbReference>
<dbReference type="NCBIfam" id="TIGR01144">
    <property type="entry name" value="ATP_synt_b"/>
    <property type="match status" value="1"/>
</dbReference>
<accession>A0ABY4SSZ3</accession>
<evidence type="ECO:0000256" key="14">
    <source>
        <dbReference type="ARBA" id="ARBA00037847"/>
    </source>
</evidence>
<dbReference type="Gene3D" id="1.20.5.620">
    <property type="entry name" value="F1F0 ATP synthase subunit B, membrane domain"/>
    <property type="match status" value="1"/>
</dbReference>
<keyword evidence="8 15" id="KW-0406">Ion transport</keyword>
<evidence type="ECO:0000256" key="9">
    <source>
        <dbReference type="ARBA" id="ARBA00023136"/>
    </source>
</evidence>
<organism evidence="17 18">
    <name type="scientific">Candidatus Blochmannia ocreatus</name>
    <name type="common">nom. nud.</name>
    <dbReference type="NCBI Taxonomy" id="251538"/>
    <lineage>
        <taxon>Bacteria</taxon>
        <taxon>Pseudomonadati</taxon>
        <taxon>Pseudomonadota</taxon>
        <taxon>Gammaproteobacteria</taxon>
        <taxon>Enterobacterales</taxon>
        <taxon>Enterobacteriaceae</taxon>
        <taxon>ant endosymbionts</taxon>
        <taxon>Candidatus Blochmanniella</taxon>
    </lineage>
</organism>
<reference evidence="17" key="1">
    <citation type="submission" date="2022-05" db="EMBL/GenBank/DDBJ databases">
        <title>Impact of host demography and evolutionary history on endosymbiont molecular evolution: a test in carpenter ants (Genus Camponotus) and their Blochmannia endosymbionts.</title>
        <authorList>
            <person name="Manthey J.D."/>
            <person name="Giron J.C."/>
            <person name="Hruska J.P."/>
        </authorList>
    </citation>
    <scope>NUCLEOTIDE SEQUENCE</scope>
    <source>
        <strain evidence="17">C-006</strain>
    </source>
</reference>
<dbReference type="PANTHER" id="PTHR33445:SF1">
    <property type="entry name" value="ATP SYNTHASE SUBUNIT B"/>
    <property type="match status" value="1"/>
</dbReference>
<proteinExistence type="inferred from homology"/>
<evidence type="ECO:0000256" key="11">
    <source>
        <dbReference type="ARBA" id="ARBA00025198"/>
    </source>
</evidence>
<dbReference type="InterPro" id="IPR005864">
    <property type="entry name" value="ATP_synth_F0_bsu_bac"/>
</dbReference>
<keyword evidence="18" id="KW-1185">Reference proteome</keyword>
<evidence type="ECO:0000256" key="16">
    <source>
        <dbReference type="RuleBase" id="RU003848"/>
    </source>
</evidence>
<gene>
    <name evidence="15" type="primary">atpF</name>
    <name evidence="17" type="ORF">M9405_03135</name>
</gene>
<evidence type="ECO:0000256" key="8">
    <source>
        <dbReference type="ARBA" id="ARBA00023065"/>
    </source>
</evidence>
<comment type="function">
    <text evidence="12">Component of the F(0) channel, it forms part of the peripheral stalk, linking F(1) to F(0). The b'-subunit is a diverged and duplicated form of b found in plants and photosynthetic bacteria.</text>
</comment>
<comment type="subunit">
    <text evidence="13">F-type ATPases have 2 components, F(1) - the catalytic core - and F(0) - the membrane proton channel. F(1) has five subunits: alpha(3), beta(3), gamma(1), delta(1), epsilon(1). F(0) has four main subunits: a(1), b(2) and c(10-14). The alpha and beta chains form an alternating ring which encloses part of the gamma chain. F(1) is attached to F(0) by a central stalk formed by the gamma and epsilon chains, while a peripheral stalk is formed by the delta and b chains.</text>
</comment>
<evidence type="ECO:0000256" key="2">
    <source>
        <dbReference type="ARBA" id="ARBA00022448"/>
    </source>
</evidence>
<name>A0ABY4SSZ3_9ENTR</name>
<comment type="subcellular location">
    <subcellularLocation>
        <location evidence="15">Cell membrane</location>
        <topology evidence="15">Single-pass membrane protein</topology>
    </subcellularLocation>
    <subcellularLocation>
        <location evidence="14">Endomembrane system</location>
        <topology evidence="14">Single-pass membrane protein</topology>
    </subcellularLocation>
</comment>
<protein>
    <recommendedName>
        <fullName evidence="15">ATP synthase subunit b</fullName>
    </recommendedName>
    <alternativeName>
        <fullName evidence="15">ATP synthase F(0) sector subunit b</fullName>
    </alternativeName>
    <alternativeName>
        <fullName evidence="15">ATPase subunit I</fullName>
    </alternativeName>
    <alternativeName>
        <fullName evidence="15">F-type ATPase subunit b</fullName>
        <shortName evidence="15">F-ATPase subunit b</shortName>
    </alternativeName>
</protein>
<evidence type="ECO:0000313" key="17">
    <source>
        <dbReference type="EMBL" id="URJ25100.1"/>
    </source>
</evidence>
<dbReference type="Pfam" id="PF00430">
    <property type="entry name" value="ATP-synt_B"/>
    <property type="match status" value="1"/>
</dbReference>
<keyword evidence="10 15" id="KW-0066">ATP synthesis</keyword>
<evidence type="ECO:0000313" key="18">
    <source>
        <dbReference type="Proteomes" id="UP001056834"/>
    </source>
</evidence>
<dbReference type="EMBL" id="CP097762">
    <property type="protein sequence ID" value="URJ25100.1"/>
    <property type="molecule type" value="Genomic_DNA"/>
</dbReference>
<dbReference type="PANTHER" id="PTHR33445">
    <property type="entry name" value="ATP SYNTHASE SUBUNIT B', CHLOROPLASTIC"/>
    <property type="match status" value="1"/>
</dbReference>
<evidence type="ECO:0000256" key="12">
    <source>
        <dbReference type="ARBA" id="ARBA00025614"/>
    </source>
</evidence>
<evidence type="ECO:0000256" key="5">
    <source>
        <dbReference type="ARBA" id="ARBA00022692"/>
    </source>
</evidence>
<keyword evidence="5 15" id="KW-0812">Transmembrane</keyword>
<evidence type="ECO:0000256" key="1">
    <source>
        <dbReference type="ARBA" id="ARBA00005513"/>
    </source>
</evidence>
<sequence>MNINATILGQAISFILFVWFCMKYVWAPFMSIIEKRRKEIADDFAVAKRVRQESDNANVAAKICLTQARIRAKEIITQANMCRTRILDEAKNIAEKEYNKFLSKAREQIAHERQCVSAELKKQVGQLIIESVEKIIECSMNETINSDIVNKVIDTLSYED</sequence>
<evidence type="ECO:0000256" key="10">
    <source>
        <dbReference type="ARBA" id="ARBA00023310"/>
    </source>
</evidence>
<dbReference type="HAMAP" id="MF_01398">
    <property type="entry name" value="ATP_synth_b_bprime"/>
    <property type="match status" value="1"/>
</dbReference>
<dbReference type="NCBIfam" id="NF004411">
    <property type="entry name" value="PRK05759.1-2"/>
    <property type="match status" value="1"/>
</dbReference>
<feature type="transmembrane region" description="Helical" evidence="15">
    <location>
        <begin position="6"/>
        <end position="26"/>
    </location>
</feature>
<keyword evidence="4 15" id="KW-0138">CF(0)</keyword>
<evidence type="ECO:0000256" key="7">
    <source>
        <dbReference type="ARBA" id="ARBA00022989"/>
    </source>
</evidence>
<comment type="subunit">
    <text evidence="15">F-type ATPases have 2 components, F(1) - the catalytic core - and F(0) - the membrane proton channel. F(1) has five subunits: alpha(3), beta(3), gamma(1), delta(1), epsilon(1). F(0) has three main subunits: a(1), b(2) and c(10-14). The alpha and beta chains form an alternating ring which encloses part of the gamma chain. F(1) is attached to F(0) by a central stalk formed by the gamma and epsilon chains, while a peripheral stalk is formed by the delta and b chains.</text>
</comment>
<keyword evidence="2 15" id="KW-0813">Transport</keyword>
<dbReference type="RefSeq" id="WP_250223231.1">
    <property type="nucleotide sequence ID" value="NZ_CP097762.1"/>
</dbReference>
<dbReference type="InterPro" id="IPR002146">
    <property type="entry name" value="ATP_synth_b/b'su_bac/chlpt"/>
</dbReference>
<dbReference type="Proteomes" id="UP001056834">
    <property type="component" value="Chromosome"/>
</dbReference>
<evidence type="ECO:0000256" key="4">
    <source>
        <dbReference type="ARBA" id="ARBA00022547"/>
    </source>
</evidence>
<dbReference type="CDD" id="cd06503">
    <property type="entry name" value="ATP-synt_Fo_b"/>
    <property type="match status" value="1"/>
</dbReference>
<dbReference type="InterPro" id="IPR050059">
    <property type="entry name" value="ATP_synthase_B_chain"/>
</dbReference>
<keyword evidence="9 15" id="KW-0472">Membrane</keyword>
<keyword evidence="6 15" id="KW-0375">Hydrogen ion transport</keyword>
<evidence type="ECO:0000256" key="6">
    <source>
        <dbReference type="ARBA" id="ARBA00022781"/>
    </source>
</evidence>
<evidence type="ECO:0000256" key="15">
    <source>
        <dbReference type="HAMAP-Rule" id="MF_01398"/>
    </source>
</evidence>
<dbReference type="SUPFAM" id="SSF81573">
    <property type="entry name" value="F1F0 ATP synthase subunit B, membrane domain"/>
    <property type="match status" value="1"/>
</dbReference>
<comment type="similarity">
    <text evidence="1 15 16">Belongs to the ATPase B chain family.</text>
</comment>
<keyword evidence="7 15" id="KW-1133">Transmembrane helix</keyword>
<evidence type="ECO:0000256" key="3">
    <source>
        <dbReference type="ARBA" id="ARBA00022475"/>
    </source>
</evidence>
<evidence type="ECO:0000256" key="13">
    <source>
        <dbReference type="ARBA" id="ARBA00026054"/>
    </source>
</evidence>
<comment type="function">
    <text evidence="11 15">F(1)F(0) ATP synthase produces ATP from ADP in the presence of a proton or sodium gradient. F-type ATPases consist of two structural domains, F(1) containing the extramembraneous catalytic core and F(0) containing the membrane proton channel, linked together by a central stalk and a peripheral stalk. During catalysis, ATP synthesis in the catalytic domain of F(1) is coupled via a rotary mechanism of the central stalk subunits to proton translocation.</text>
</comment>
<keyword evidence="3 15" id="KW-1003">Cell membrane</keyword>